<keyword evidence="4 6" id="KW-0238">DNA-binding</keyword>
<evidence type="ECO:0000256" key="5">
    <source>
        <dbReference type="ARBA" id="ARBA00023163"/>
    </source>
</evidence>
<dbReference type="PANTHER" id="PTHR43133:SF62">
    <property type="entry name" value="RNA POLYMERASE SIGMA FACTOR SIGZ"/>
    <property type="match status" value="1"/>
</dbReference>
<feature type="domain" description="RNA polymerase sigma-70 region 2" evidence="7">
    <location>
        <begin position="33"/>
        <end position="100"/>
    </location>
</feature>
<keyword evidence="2 6" id="KW-0805">Transcription regulation</keyword>
<dbReference type="InterPro" id="IPR007627">
    <property type="entry name" value="RNA_pol_sigma70_r2"/>
</dbReference>
<evidence type="ECO:0000256" key="2">
    <source>
        <dbReference type="ARBA" id="ARBA00023015"/>
    </source>
</evidence>
<evidence type="ECO:0000313" key="10">
    <source>
        <dbReference type="Proteomes" id="UP001606134"/>
    </source>
</evidence>
<feature type="domain" description="RNA polymerase sigma factor 70 region 4 type 2" evidence="8">
    <location>
        <begin position="143"/>
        <end position="195"/>
    </location>
</feature>
<dbReference type="NCBIfam" id="TIGR02937">
    <property type="entry name" value="sigma70-ECF"/>
    <property type="match status" value="1"/>
</dbReference>
<evidence type="ECO:0000256" key="4">
    <source>
        <dbReference type="ARBA" id="ARBA00023125"/>
    </source>
</evidence>
<organism evidence="9 10">
    <name type="scientific">Pelomonas candidula</name>
    <dbReference type="NCBI Taxonomy" id="3299025"/>
    <lineage>
        <taxon>Bacteria</taxon>
        <taxon>Pseudomonadati</taxon>
        <taxon>Pseudomonadota</taxon>
        <taxon>Betaproteobacteria</taxon>
        <taxon>Burkholderiales</taxon>
        <taxon>Sphaerotilaceae</taxon>
        <taxon>Roseateles</taxon>
    </lineage>
</organism>
<dbReference type="PANTHER" id="PTHR43133">
    <property type="entry name" value="RNA POLYMERASE ECF-TYPE SIGMA FACTO"/>
    <property type="match status" value="1"/>
</dbReference>
<dbReference type="InterPro" id="IPR013324">
    <property type="entry name" value="RNA_pol_sigma_r3/r4-like"/>
</dbReference>
<protein>
    <recommendedName>
        <fullName evidence="6">RNA polymerase sigma factor</fullName>
    </recommendedName>
</protein>
<dbReference type="Gene3D" id="1.10.1740.10">
    <property type="match status" value="1"/>
</dbReference>
<accession>A0ABW7HBD1</accession>
<comment type="caution">
    <text evidence="9">The sequence shown here is derived from an EMBL/GenBank/DDBJ whole genome shotgun (WGS) entry which is preliminary data.</text>
</comment>
<evidence type="ECO:0000259" key="8">
    <source>
        <dbReference type="Pfam" id="PF08281"/>
    </source>
</evidence>
<evidence type="ECO:0000256" key="3">
    <source>
        <dbReference type="ARBA" id="ARBA00023082"/>
    </source>
</evidence>
<dbReference type="Pfam" id="PF08281">
    <property type="entry name" value="Sigma70_r4_2"/>
    <property type="match status" value="1"/>
</dbReference>
<dbReference type="InterPro" id="IPR013249">
    <property type="entry name" value="RNA_pol_sigma70_r4_t2"/>
</dbReference>
<evidence type="ECO:0000256" key="1">
    <source>
        <dbReference type="ARBA" id="ARBA00010641"/>
    </source>
</evidence>
<dbReference type="CDD" id="cd06171">
    <property type="entry name" value="Sigma70_r4"/>
    <property type="match status" value="1"/>
</dbReference>
<dbReference type="SUPFAM" id="SSF88659">
    <property type="entry name" value="Sigma3 and sigma4 domains of RNA polymerase sigma factors"/>
    <property type="match status" value="1"/>
</dbReference>
<dbReference type="Proteomes" id="UP001606134">
    <property type="component" value="Unassembled WGS sequence"/>
</dbReference>
<dbReference type="InterPro" id="IPR036388">
    <property type="entry name" value="WH-like_DNA-bd_sf"/>
</dbReference>
<dbReference type="RefSeq" id="WP_394409647.1">
    <property type="nucleotide sequence ID" value="NZ_JBIGIC010000005.1"/>
</dbReference>
<gene>
    <name evidence="9" type="ORF">ACG04R_11105</name>
</gene>
<name>A0ABW7HBD1_9BURK</name>
<dbReference type="PROSITE" id="PS01063">
    <property type="entry name" value="SIGMA70_ECF"/>
    <property type="match status" value="1"/>
</dbReference>
<keyword evidence="5 6" id="KW-0804">Transcription</keyword>
<dbReference type="InterPro" id="IPR039425">
    <property type="entry name" value="RNA_pol_sigma-70-like"/>
</dbReference>
<dbReference type="SUPFAM" id="SSF88946">
    <property type="entry name" value="Sigma2 domain of RNA polymerase sigma factors"/>
    <property type="match status" value="1"/>
</dbReference>
<keyword evidence="10" id="KW-1185">Reference proteome</keyword>
<dbReference type="InterPro" id="IPR000838">
    <property type="entry name" value="RNA_pol_sigma70_ECF_CS"/>
</dbReference>
<reference evidence="9 10" key="1">
    <citation type="submission" date="2024-08" db="EMBL/GenBank/DDBJ databases">
        <authorList>
            <person name="Lu H."/>
        </authorList>
    </citation>
    <scope>NUCLEOTIDE SEQUENCE [LARGE SCALE GENOMIC DNA]</scope>
    <source>
        <strain evidence="9 10">BYS78W</strain>
    </source>
</reference>
<dbReference type="InterPro" id="IPR013325">
    <property type="entry name" value="RNA_pol_sigma_r2"/>
</dbReference>
<evidence type="ECO:0000256" key="6">
    <source>
        <dbReference type="RuleBase" id="RU000716"/>
    </source>
</evidence>
<dbReference type="Gene3D" id="1.10.10.10">
    <property type="entry name" value="Winged helix-like DNA-binding domain superfamily/Winged helix DNA-binding domain"/>
    <property type="match status" value="1"/>
</dbReference>
<evidence type="ECO:0000259" key="7">
    <source>
        <dbReference type="Pfam" id="PF04542"/>
    </source>
</evidence>
<evidence type="ECO:0000313" key="9">
    <source>
        <dbReference type="EMBL" id="MFG6487219.1"/>
    </source>
</evidence>
<proteinExistence type="inferred from homology"/>
<dbReference type="Pfam" id="PF04542">
    <property type="entry name" value="Sigma70_r2"/>
    <property type="match status" value="1"/>
</dbReference>
<sequence length="213" mass="23087">MNTSSTAPSARSAELAAQMSRVALGDRQAFEALYRGTAAQLLGIVLRIIGDRAQAEEVLQEVFVTVWRSATSFDQRQGQVMTWLTSIARNRAIDSLRRRASEPPTVSRFGVLDDDDEGDDLLDHHASADLGPLDLLDRASNRHALERCMQGLTGEQRSSLALAYYQGLSHAEVASHMSQPLGTVKSWVRRGLQALRSCLDRAAGLVGDLGGAA</sequence>
<keyword evidence="3 6" id="KW-0731">Sigma factor</keyword>
<dbReference type="InterPro" id="IPR014284">
    <property type="entry name" value="RNA_pol_sigma-70_dom"/>
</dbReference>
<comment type="similarity">
    <text evidence="1 6">Belongs to the sigma-70 factor family. ECF subfamily.</text>
</comment>
<dbReference type="EMBL" id="JBIGIC010000005">
    <property type="protein sequence ID" value="MFG6487219.1"/>
    <property type="molecule type" value="Genomic_DNA"/>
</dbReference>